<evidence type="ECO:0000313" key="3">
    <source>
        <dbReference type="EMBL" id="KAE9404544.1"/>
    </source>
</evidence>
<protein>
    <recommendedName>
        <fullName evidence="2">HAM1-like N-terminal domain-containing protein</fullName>
    </recommendedName>
</protein>
<dbReference type="Pfam" id="PF19343">
    <property type="entry name" value="HAM1_N"/>
    <property type="match status" value="1"/>
</dbReference>
<feature type="domain" description="HAM1-like N-terminal" evidence="2">
    <location>
        <begin position="5"/>
        <end position="334"/>
    </location>
</feature>
<feature type="compositionally biased region" description="Low complexity" evidence="1">
    <location>
        <begin position="343"/>
        <end position="358"/>
    </location>
</feature>
<dbReference type="PANTHER" id="PTHR31138">
    <property type="entry name" value="CHROMOSOME 19, WHOLE GENOME SHOTGUN SEQUENCE"/>
    <property type="match status" value="1"/>
</dbReference>
<feature type="region of interest" description="Disordered" evidence="1">
    <location>
        <begin position="192"/>
        <end position="228"/>
    </location>
</feature>
<keyword evidence="4" id="KW-1185">Reference proteome</keyword>
<dbReference type="EMBL" id="ML769416">
    <property type="protein sequence ID" value="KAE9404544.1"/>
    <property type="molecule type" value="Genomic_DNA"/>
</dbReference>
<dbReference type="PANTHER" id="PTHR31138:SF1">
    <property type="entry name" value="PDZ DOMAIN-CONTAINING PROTEIN"/>
    <property type="match status" value="1"/>
</dbReference>
<proteinExistence type="predicted"/>
<feature type="region of interest" description="Disordered" evidence="1">
    <location>
        <begin position="341"/>
        <end position="363"/>
    </location>
</feature>
<dbReference type="Proteomes" id="UP000799118">
    <property type="component" value="Unassembled WGS sequence"/>
</dbReference>
<feature type="region of interest" description="Disordered" evidence="1">
    <location>
        <begin position="1124"/>
        <end position="1149"/>
    </location>
</feature>
<evidence type="ECO:0000256" key="1">
    <source>
        <dbReference type="SAM" id="MobiDB-lite"/>
    </source>
</evidence>
<accession>A0A6A4I6U5</accession>
<name>A0A6A4I6U5_9AGAR</name>
<feature type="compositionally biased region" description="Polar residues" evidence="1">
    <location>
        <begin position="443"/>
        <end position="471"/>
    </location>
</feature>
<feature type="region of interest" description="Disordered" evidence="1">
    <location>
        <begin position="439"/>
        <end position="473"/>
    </location>
</feature>
<feature type="compositionally biased region" description="Low complexity" evidence="1">
    <location>
        <begin position="529"/>
        <end position="542"/>
    </location>
</feature>
<feature type="region of interest" description="Disordered" evidence="1">
    <location>
        <begin position="514"/>
        <end position="542"/>
    </location>
</feature>
<organism evidence="3 4">
    <name type="scientific">Gymnopus androsaceus JB14</name>
    <dbReference type="NCBI Taxonomy" id="1447944"/>
    <lineage>
        <taxon>Eukaryota</taxon>
        <taxon>Fungi</taxon>
        <taxon>Dikarya</taxon>
        <taxon>Basidiomycota</taxon>
        <taxon>Agaricomycotina</taxon>
        <taxon>Agaricomycetes</taxon>
        <taxon>Agaricomycetidae</taxon>
        <taxon>Agaricales</taxon>
        <taxon>Marasmiineae</taxon>
        <taxon>Omphalotaceae</taxon>
        <taxon>Gymnopus</taxon>
    </lineage>
</organism>
<dbReference type="InterPro" id="IPR045967">
    <property type="entry name" value="HAM1-like_N"/>
</dbReference>
<sequence>MVFGLEKNYDDKIQNILNHARILAVSPPEELIILEPPAELDPVLQISSELETDIPLFFSSIRVLISLFITSTSFRILLSNLLLLTRQYFLSSLVKGVRKVEDIAVKVENAADTAQNLADNAVHVADQVHDAAEGLDLGAAGIEDVAKDAEHVALNLDFSSTSVPEAREEVVDELRGLKTRAEDVAEHTLGEVRQVQSTRHEHAREQRDAQEPHTTRKQRELDVDRAEAEANQAEEWKDAIVDSVQKILLQIHQNPAQISALRTLFSLSRKWINHYRNIRSLSSSDSESGLGFDIPDTPQWKHLKALLRDSKDLVERLAGERSLDPLLHAFEDVVTLPLPARVSHPPSSLSRSSSSDSLGKGKQTNLVEDLEDEEEENNFDESQLLSDLVASFNGIASSSLGTGFEPKSESEQVEYIISDSFHEDVGVLVEKVRRVRKEAEAPSVSSIATPNLTDPASDASSNESQPTSTPTPKLVHFQNEFSAFLSSFCADRTSRRLLRSLNVLAQDIQRYISPSSDEDGNLDKRQQRSTSGPSMFNSSSSPGVSALTTMLNDIVGFIIPKLVGGFIESLFGKNAIPQTTVDYGSSAEAEEVTTRKEWCFPLPLPRVELVSNTSESSSHSTDSGSDSRWLEGVLDPRLMRIRVLDDKEVQFGQEANANTVAMSCFSWCCCCNTDPYVDAEAGYATYITRPERGREGEGAWAQTDMASLLTPSSIAITQWSETRVEFYSSVPPAFAPAVTVDAEPLLVDVDVPGEEGHHNLPCLHLSASQAPLNSLEFDSDSDGSDSLDGLQDNQDDHLLAVVEDGRRGLEGAVKTAVKTTNRMHLHVEGVLSSLPSLPIPNTLDSATTPGPYSTVSAKSKITQRLTLENIGYYARYNLLSSVFGTWLGVGDEGLLDLEFEFQDIKSSTATTSSNKADGAELDMDIEVDASTDIDSLLHLKEEESNELDSEPFKISNTRFTLPHTLNITPRLRTLPNHTLLSKLTSVPRKVLLAFLLRPVVLPLAQIVVRRELESAIGQGIEHASEVVCRTLVRTVKAARLRARERAMGIKKEAEALAKRRGEAVDDQSRVAVQVGFGDVWDSLVETLGEVSSDEEDAEADAEPEVEVHTSVKEVGLKGVQLERTAAVEDDNRSSGGVGSGGGEEEVTSATTTTVAIGLAPQLLPDRADLLSSALPSTDSPAEVADRVVSETQTAVLTAVDDAVEGVKDTLKQGVEDVQGRSAKRCRSR</sequence>
<evidence type="ECO:0000259" key="2">
    <source>
        <dbReference type="Pfam" id="PF19343"/>
    </source>
</evidence>
<feature type="compositionally biased region" description="Basic and acidic residues" evidence="1">
    <location>
        <begin position="198"/>
        <end position="228"/>
    </location>
</feature>
<dbReference type="OrthoDB" id="5407957at2759"/>
<gene>
    <name evidence="3" type="ORF">BT96DRAFT_989363</name>
</gene>
<evidence type="ECO:0000313" key="4">
    <source>
        <dbReference type="Proteomes" id="UP000799118"/>
    </source>
</evidence>
<reference evidence="3" key="1">
    <citation type="journal article" date="2019" name="Environ. Microbiol.">
        <title>Fungal ecological strategies reflected in gene transcription - a case study of two litter decomposers.</title>
        <authorList>
            <person name="Barbi F."/>
            <person name="Kohler A."/>
            <person name="Barry K."/>
            <person name="Baskaran P."/>
            <person name="Daum C."/>
            <person name="Fauchery L."/>
            <person name="Ihrmark K."/>
            <person name="Kuo A."/>
            <person name="LaButti K."/>
            <person name="Lipzen A."/>
            <person name="Morin E."/>
            <person name="Grigoriev I.V."/>
            <person name="Henrissat B."/>
            <person name="Lindahl B."/>
            <person name="Martin F."/>
        </authorList>
    </citation>
    <scope>NUCLEOTIDE SEQUENCE</scope>
    <source>
        <strain evidence="3">JB14</strain>
    </source>
</reference>
<dbReference type="AlphaFoldDB" id="A0A6A4I6U5"/>